<accession>A0ABT4DQ86</accession>
<dbReference type="Proteomes" id="UP001207626">
    <property type="component" value="Unassembled WGS sequence"/>
</dbReference>
<protein>
    <recommendedName>
        <fullName evidence="4">DUF4134 domain-containing protein</fullName>
    </recommendedName>
</protein>
<keyword evidence="1" id="KW-1133">Transmembrane helix</keyword>
<name>A0ABT4DQ86_9BACL</name>
<evidence type="ECO:0000313" key="2">
    <source>
        <dbReference type="EMBL" id="MCY9519395.1"/>
    </source>
</evidence>
<dbReference type="RefSeq" id="WP_087434651.1">
    <property type="nucleotide sequence ID" value="NZ_JAMDLV010000015.1"/>
</dbReference>
<evidence type="ECO:0000256" key="1">
    <source>
        <dbReference type="SAM" id="Phobius"/>
    </source>
</evidence>
<organism evidence="2 3">
    <name type="scientific">Paenibacillus apiarius</name>
    <dbReference type="NCBI Taxonomy" id="46240"/>
    <lineage>
        <taxon>Bacteria</taxon>
        <taxon>Bacillati</taxon>
        <taxon>Bacillota</taxon>
        <taxon>Bacilli</taxon>
        <taxon>Bacillales</taxon>
        <taxon>Paenibacillaceae</taxon>
        <taxon>Paenibacillus</taxon>
    </lineage>
</organism>
<keyword evidence="3" id="KW-1185">Reference proteome</keyword>
<feature type="transmembrane region" description="Helical" evidence="1">
    <location>
        <begin position="69"/>
        <end position="90"/>
    </location>
</feature>
<sequence length="127" mass="13957">MSFSYLPWPLFVMLVFSCAIITIRLAVKEPNRYPKVAVLGMVLVGVGGILLGINKILKNYNLMTDKLWMVEMIAIFCILVAGVCILAGAYIKTKNDPDKHRVVLACIFIVVAVLLMVGVIGILANFT</sequence>
<comment type="caution">
    <text evidence="2">The sequence shown here is derived from an EMBL/GenBank/DDBJ whole genome shotgun (WGS) entry which is preliminary data.</text>
</comment>
<keyword evidence="1" id="KW-0472">Membrane</keyword>
<feature type="transmembrane region" description="Helical" evidence="1">
    <location>
        <begin position="102"/>
        <end position="124"/>
    </location>
</feature>
<reference evidence="2 3" key="1">
    <citation type="submission" date="2022-05" db="EMBL/GenBank/DDBJ databases">
        <title>Genome Sequencing of Bee-Associated Microbes.</title>
        <authorList>
            <person name="Dunlap C."/>
        </authorList>
    </citation>
    <scope>NUCLEOTIDE SEQUENCE [LARGE SCALE GENOMIC DNA]</scope>
    <source>
        <strain evidence="2 3">NRRL NRS-1438</strain>
    </source>
</reference>
<keyword evidence="1" id="KW-0812">Transmembrane</keyword>
<dbReference type="EMBL" id="JAMDLW010000008">
    <property type="protein sequence ID" value="MCY9519395.1"/>
    <property type="molecule type" value="Genomic_DNA"/>
</dbReference>
<feature type="transmembrane region" description="Helical" evidence="1">
    <location>
        <begin position="6"/>
        <end position="27"/>
    </location>
</feature>
<evidence type="ECO:0000313" key="3">
    <source>
        <dbReference type="Proteomes" id="UP001207626"/>
    </source>
</evidence>
<feature type="transmembrane region" description="Helical" evidence="1">
    <location>
        <begin position="36"/>
        <end position="57"/>
    </location>
</feature>
<gene>
    <name evidence="2" type="ORF">M5X09_06820</name>
</gene>
<evidence type="ECO:0008006" key="4">
    <source>
        <dbReference type="Google" id="ProtNLM"/>
    </source>
</evidence>
<proteinExistence type="predicted"/>